<dbReference type="Proteomes" id="UP001060170">
    <property type="component" value="Chromosome 1"/>
</dbReference>
<dbReference type="EMBL" id="CM045865">
    <property type="protein sequence ID" value="KAI7962084.1"/>
    <property type="molecule type" value="Genomic_DNA"/>
</dbReference>
<sequence length="355" mass="40028">MPTNTASGSSCTINLIPPSTSTDQKKTACQEYKHETKIDPTTGATQEIVIIESQDASPFEIVLDVKPSSHSALTNPRSSPVSREMIPQDYYYQFYLDGIGIGQSKQSKLELSMPLNVAKIYSHDYSTSQSLQFAKINLVDPDDYEQDPDQVEDQMCQDEKVIKSLGTIRVDISKCNLTYRSKPPAAKSTHAVKTTNQMKFSERSKKACLSTTAGLAEESVSDRSAPTMEWQITQQDPHPFLQFIFKYKPRSILESEGTISPKKEEKVVPETVESDSEPEIINNQSSSSHNNNNNKKKKKKKEIKPQIIKSENNSSKRIKSEDHLEIKKNLHTDKKLKREDKKPKIIDLTLSDDDD</sequence>
<comment type="caution">
    <text evidence="1">The sequence shown here is derived from an EMBL/GenBank/DDBJ whole genome shotgun (WGS) entry which is preliminary data.</text>
</comment>
<organism evidence="1 2">
    <name type="scientific">Puccinia striiformis f. sp. tritici</name>
    <dbReference type="NCBI Taxonomy" id="168172"/>
    <lineage>
        <taxon>Eukaryota</taxon>
        <taxon>Fungi</taxon>
        <taxon>Dikarya</taxon>
        <taxon>Basidiomycota</taxon>
        <taxon>Pucciniomycotina</taxon>
        <taxon>Pucciniomycetes</taxon>
        <taxon>Pucciniales</taxon>
        <taxon>Pucciniaceae</taxon>
        <taxon>Puccinia</taxon>
    </lineage>
</organism>
<reference evidence="2" key="1">
    <citation type="journal article" date="2018" name="BMC Genomics">
        <title>Genomic insights into host adaptation between the wheat stripe rust pathogen (Puccinia striiformis f. sp. tritici) and the barley stripe rust pathogen (Puccinia striiformis f. sp. hordei).</title>
        <authorList>
            <person name="Xia C."/>
            <person name="Wang M."/>
            <person name="Yin C."/>
            <person name="Cornejo O.E."/>
            <person name="Hulbert S.H."/>
            <person name="Chen X."/>
        </authorList>
    </citation>
    <scope>NUCLEOTIDE SEQUENCE [LARGE SCALE GENOMIC DNA]</scope>
    <source>
        <strain evidence="2">93-210</strain>
    </source>
</reference>
<keyword evidence="2" id="KW-1185">Reference proteome</keyword>
<evidence type="ECO:0000313" key="1">
    <source>
        <dbReference type="EMBL" id="KAI7962084.1"/>
    </source>
</evidence>
<gene>
    <name evidence="1" type="ORF">MJO28_000178</name>
</gene>
<reference evidence="1 2" key="3">
    <citation type="journal article" date="2022" name="Microbiol. Spectr.">
        <title>Folding features and dynamics of 3D genome architecture in plant fungal pathogens.</title>
        <authorList>
            <person name="Xia C."/>
        </authorList>
    </citation>
    <scope>NUCLEOTIDE SEQUENCE [LARGE SCALE GENOMIC DNA]</scope>
    <source>
        <strain evidence="1 2">93-210</strain>
    </source>
</reference>
<reference evidence="2" key="2">
    <citation type="journal article" date="2018" name="Mol. Plant Microbe Interact.">
        <title>Genome sequence resources for the wheat stripe rust pathogen (Puccinia striiformis f. sp. tritici) and the barley stripe rust pathogen (Puccinia striiformis f. sp. hordei).</title>
        <authorList>
            <person name="Xia C."/>
            <person name="Wang M."/>
            <person name="Yin C."/>
            <person name="Cornejo O.E."/>
            <person name="Hulbert S.H."/>
            <person name="Chen X."/>
        </authorList>
    </citation>
    <scope>NUCLEOTIDE SEQUENCE [LARGE SCALE GENOMIC DNA]</scope>
    <source>
        <strain evidence="2">93-210</strain>
    </source>
</reference>
<accession>A0ACC0EWI3</accession>
<proteinExistence type="predicted"/>
<name>A0ACC0EWI3_9BASI</name>
<protein>
    <submittedName>
        <fullName evidence="1">Uncharacterized protein</fullName>
    </submittedName>
</protein>
<evidence type="ECO:0000313" key="2">
    <source>
        <dbReference type="Proteomes" id="UP001060170"/>
    </source>
</evidence>